<dbReference type="Proteomes" id="UP000439903">
    <property type="component" value="Unassembled WGS sequence"/>
</dbReference>
<name>A0A8H4ANY5_GIGMA</name>
<evidence type="ECO:0000313" key="2">
    <source>
        <dbReference type="EMBL" id="KAF0519084.1"/>
    </source>
</evidence>
<comment type="caution">
    <text evidence="2">The sequence shown here is derived from an EMBL/GenBank/DDBJ whole genome shotgun (WGS) entry which is preliminary data.</text>
</comment>
<evidence type="ECO:0000256" key="1">
    <source>
        <dbReference type="SAM" id="MobiDB-lite"/>
    </source>
</evidence>
<sequence>MNTVGPCCEKEIEVETDEIMKAERKERSGLKEDEKDDDDETIVDEENVEEFRRRNDFKKTKGPTEKGYAEIEETSYASDCYRKGIGIENEEDKGAIKIEKRKAPTVFLVQF</sequence>
<accession>A0A8H4ANY5</accession>
<evidence type="ECO:0000313" key="3">
    <source>
        <dbReference type="Proteomes" id="UP000439903"/>
    </source>
</evidence>
<proteinExistence type="predicted"/>
<feature type="compositionally biased region" description="Acidic residues" evidence="1">
    <location>
        <begin position="34"/>
        <end position="44"/>
    </location>
</feature>
<dbReference type="EMBL" id="WTPW01000367">
    <property type="protein sequence ID" value="KAF0519084.1"/>
    <property type="molecule type" value="Genomic_DNA"/>
</dbReference>
<dbReference type="AlphaFoldDB" id="A0A8H4ANY5"/>
<protein>
    <submittedName>
        <fullName evidence="2">Uncharacterized protein</fullName>
    </submittedName>
</protein>
<reference evidence="2 3" key="1">
    <citation type="journal article" date="2019" name="Environ. Microbiol.">
        <title>At the nexus of three kingdoms: the genome of the mycorrhizal fungus Gigaspora margarita provides insights into plant, endobacterial and fungal interactions.</title>
        <authorList>
            <person name="Venice F."/>
            <person name="Ghignone S."/>
            <person name="Salvioli di Fossalunga A."/>
            <person name="Amselem J."/>
            <person name="Novero M."/>
            <person name="Xianan X."/>
            <person name="Sedzielewska Toro K."/>
            <person name="Morin E."/>
            <person name="Lipzen A."/>
            <person name="Grigoriev I.V."/>
            <person name="Henrissat B."/>
            <person name="Martin F.M."/>
            <person name="Bonfante P."/>
        </authorList>
    </citation>
    <scope>NUCLEOTIDE SEQUENCE [LARGE SCALE GENOMIC DNA]</scope>
    <source>
        <strain evidence="2 3">BEG34</strain>
    </source>
</reference>
<feature type="region of interest" description="Disordered" evidence="1">
    <location>
        <begin position="21"/>
        <end position="44"/>
    </location>
</feature>
<organism evidence="2 3">
    <name type="scientific">Gigaspora margarita</name>
    <dbReference type="NCBI Taxonomy" id="4874"/>
    <lineage>
        <taxon>Eukaryota</taxon>
        <taxon>Fungi</taxon>
        <taxon>Fungi incertae sedis</taxon>
        <taxon>Mucoromycota</taxon>
        <taxon>Glomeromycotina</taxon>
        <taxon>Glomeromycetes</taxon>
        <taxon>Diversisporales</taxon>
        <taxon>Gigasporaceae</taxon>
        <taxon>Gigaspora</taxon>
    </lineage>
</organism>
<keyword evidence="3" id="KW-1185">Reference proteome</keyword>
<feature type="compositionally biased region" description="Basic and acidic residues" evidence="1">
    <location>
        <begin position="21"/>
        <end position="33"/>
    </location>
</feature>
<gene>
    <name evidence="2" type="ORF">F8M41_016691</name>
</gene>